<accession>A0ABT6T4J7</accession>
<keyword evidence="6" id="KW-1185">Reference proteome</keyword>
<keyword evidence="2" id="KW-0804">Transcription</keyword>
<dbReference type="InterPro" id="IPR004111">
    <property type="entry name" value="Repressor_TetR_C"/>
</dbReference>
<comment type="caution">
    <text evidence="5">The sequence shown here is derived from an EMBL/GenBank/DDBJ whole genome shotgun (WGS) entry which is preliminary data.</text>
</comment>
<feature type="compositionally biased region" description="Polar residues" evidence="3">
    <location>
        <begin position="96"/>
        <end position="115"/>
    </location>
</feature>
<feature type="compositionally biased region" description="Basic and acidic residues" evidence="3">
    <location>
        <begin position="117"/>
        <end position="128"/>
    </location>
</feature>
<dbReference type="InterPro" id="IPR036271">
    <property type="entry name" value="Tet_transcr_reg_TetR-rel_C_sf"/>
</dbReference>
<dbReference type="EMBL" id="JASCIS010000035">
    <property type="protein sequence ID" value="MDI3422335.1"/>
    <property type="molecule type" value="Genomic_DNA"/>
</dbReference>
<name>A0ABT6T4J7_9ACTN</name>
<keyword evidence="1" id="KW-0805">Transcription regulation</keyword>
<dbReference type="RefSeq" id="WP_282538224.1">
    <property type="nucleotide sequence ID" value="NZ_JASCIS010000035.1"/>
</dbReference>
<evidence type="ECO:0000313" key="5">
    <source>
        <dbReference type="EMBL" id="MDI3422335.1"/>
    </source>
</evidence>
<feature type="domain" description="Tetracycline repressor TetR C-terminal" evidence="4">
    <location>
        <begin position="21"/>
        <end position="183"/>
    </location>
</feature>
<protein>
    <submittedName>
        <fullName evidence="5">TetR/AcrR family transcriptional regulator C-terminal domain-containing protein</fullName>
    </submittedName>
</protein>
<evidence type="ECO:0000256" key="1">
    <source>
        <dbReference type="ARBA" id="ARBA00023015"/>
    </source>
</evidence>
<sequence>MTDAVAGEVDLDVPLLGDPVADLVALSDRTRSVQLRHPWLTDVPPEPLRLGPHGLDHVEYALRAMTPVALPGGAKLEIVGLTNALITQLVRAELQGRTSESGRTTNADGGTSSTEGKAAERNAAERNAADRRAAQAIYLSRAAARGDRPQLAAALAEQRGAELTDAPEVLFRRTMRRMLTGLLVSDGS</sequence>
<dbReference type="SUPFAM" id="SSF48498">
    <property type="entry name" value="Tetracyclin repressor-like, C-terminal domain"/>
    <property type="match status" value="1"/>
</dbReference>
<evidence type="ECO:0000256" key="3">
    <source>
        <dbReference type="SAM" id="MobiDB-lite"/>
    </source>
</evidence>
<dbReference type="Gene3D" id="1.10.357.10">
    <property type="entry name" value="Tetracycline Repressor, domain 2"/>
    <property type="match status" value="1"/>
</dbReference>
<proteinExistence type="predicted"/>
<gene>
    <name evidence="5" type="ORF">QIT00_27970</name>
</gene>
<dbReference type="Proteomes" id="UP001237105">
    <property type="component" value="Unassembled WGS sequence"/>
</dbReference>
<reference evidence="5 6" key="1">
    <citation type="submission" date="2023-05" db="EMBL/GenBank/DDBJ databases">
        <title>Draft genome sequence of Streptomyces sp. B-S-A12 isolated from a cave soil in Thailand.</title>
        <authorList>
            <person name="Chamroensaksri N."/>
            <person name="Muangham S."/>
        </authorList>
    </citation>
    <scope>NUCLEOTIDE SEQUENCE [LARGE SCALE GENOMIC DNA]</scope>
    <source>
        <strain evidence="5 6">B-S-A12</strain>
    </source>
</reference>
<dbReference type="Pfam" id="PF02909">
    <property type="entry name" value="TetR_C_1"/>
    <property type="match status" value="1"/>
</dbReference>
<evidence type="ECO:0000256" key="2">
    <source>
        <dbReference type="ARBA" id="ARBA00023163"/>
    </source>
</evidence>
<feature type="region of interest" description="Disordered" evidence="3">
    <location>
        <begin position="94"/>
        <end position="128"/>
    </location>
</feature>
<organism evidence="5 6">
    <name type="scientific">Streptomyces luteolus</name>
    <dbReference type="NCBI Taxonomy" id="3043615"/>
    <lineage>
        <taxon>Bacteria</taxon>
        <taxon>Bacillati</taxon>
        <taxon>Actinomycetota</taxon>
        <taxon>Actinomycetes</taxon>
        <taxon>Kitasatosporales</taxon>
        <taxon>Streptomycetaceae</taxon>
        <taxon>Streptomyces</taxon>
    </lineage>
</organism>
<evidence type="ECO:0000259" key="4">
    <source>
        <dbReference type="Pfam" id="PF02909"/>
    </source>
</evidence>
<evidence type="ECO:0000313" key="6">
    <source>
        <dbReference type="Proteomes" id="UP001237105"/>
    </source>
</evidence>